<dbReference type="STRING" id="676599.ARC20_11030"/>
<dbReference type="RefSeq" id="WP_057646859.1">
    <property type="nucleotide sequence ID" value="NZ_LLXU01000082.1"/>
</dbReference>
<organism evidence="2 3">
    <name type="scientific">Stenotrophomonas panacihumi</name>
    <dbReference type="NCBI Taxonomy" id="676599"/>
    <lineage>
        <taxon>Bacteria</taxon>
        <taxon>Pseudomonadati</taxon>
        <taxon>Pseudomonadota</taxon>
        <taxon>Gammaproteobacteria</taxon>
        <taxon>Lysobacterales</taxon>
        <taxon>Lysobacteraceae</taxon>
        <taxon>Stenotrophomonas</taxon>
    </lineage>
</organism>
<evidence type="ECO:0000259" key="1">
    <source>
        <dbReference type="Pfam" id="PF13472"/>
    </source>
</evidence>
<dbReference type="SUPFAM" id="SSF52266">
    <property type="entry name" value="SGNH hydrolase"/>
    <property type="match status" value="1"/>
</dbReference>
<dbReference type="CDD" id="cd01832">
    <property type="entry name" value="SGNH_hydrolase_like_1"/>
    <property type="match status" value="1"/>
</dbReference>
<dbReference type="AlphaFoldDB" id="A0A0R0ABJ5"/>
<dbReference type="Gene3D" id="3.40.50.1110">
    <property type="entry name" value="SGNH hydrolase"/>
    <property type="match status" value="1"/>
</dbReference>
<dbReference type="Pfam" id="PF13472">
    <property type="entry name" value="Lipase_GDSL_2"/>
    <property type="match status" value="1"/>
</dbReference>
<sequence length="205" mass="21413">MSGAARFLALGDSYTIGEGVAEDGRWPAQLAALLRDEGIAMGTPDYIATTGWTTDELRAGIAAAAPVGPYALVSLGIGVNNQYRGWPLDTYRAEFAALLGQAIAFAGGQPSRVVVVSIPDWGRTPFARQQGRDAGVVAREIDAFNAAAADICAQAGVAFVEITEASRAQAEDIAMLADDGLHPSAAMYAHWARQALPPARRALSA</sequence>
<feature type="domain" description="SGNH hydrolase-type esterase" evidence="1">
    <location>
        <begin position="9"/>
        <end position="189"/>
    </location>
</feature>
<name>A0A0R0ABJ5_9GAMM</name>
<protein>
    <submittedName>
        <fullName evidence="2">Lysophospholipase</fullName>
    </submittedName>
</protein>
<dbReference type="InterPro" id="IPR013830">
    <property type="entry name" value="SGNH_hydro"/>
</dbReference>
<dbReference type="Proteomes" id="UP000051802">
    <property type="component" value="Unassembled WGS sequence"/>
</dbReference>
<reference evidence="2 3" key="1">
    <citation type="submission" date="2015-10" db="EMBL/GenBank/DDBJ databases">
        <title>Genome sequencing and analysis of members of genus Stenotrophomonas.</title>
        <authorList>
            <person name="Patil P.P."/>
            <person name="Midha S."/>
            <person name="Patil P.B."/>
        </authorList>
    </citation>
    <scope>NUCLEOTIDE SEQUENCE [LARGE SCALE GENOMIC DNA]</scope>
    <source>
        <strain evidence="2 3">JCM 16536</strain>
    </source>
</reference>
<dbReference type="EMBL" id="LLXU01000082">
    <property type="protein sequence ID" value="KRG42310.1"/>
    <property type="molecule type" value="Genomic_DNA"/>
</dbReference>
<dbReference type="InterPro" id="IPR036514">
    <property type="entry name" value="SGNH_hydro_sf"/>
</dbReference>
<comment type="caution">
    <text evidence="2">The sequence shown here is derived from an EMBL/GenBank/DDBJ whole genome shotgun (WGS) entry which is preliminary data.</text>
</comment>
<evidence type="ECO:0000313" key="2">
    <source>
        <dbReference type="EMBL" id="KRG42310.1"/>
    </source>
</evidence>
<keyword evidence="3" id="KW-1185">Reference proteome</keyword>
<dbReference type="GO" id="GO:0016788">
    <property type="term" value="F:hydrolase activity, acting on ester bonds"/>
    <property type="evidence" value="ECO:0007669"/>
    <property type="project" value="UniProtKB-ARBA"/>
</dbReference>
<accession>A0A0R0ABJ5</accession>
<dbReference type="OrthoDB" id="158267at2"/>
<proteinExistence type="predicted"/>
<evidence type="ECO:0000313" key="3">
    <source>
        <dbReference type="Proteomes" id="UP000051802"/>
    </source>
</evidence>
<gene>
    <name evidence="2" type="ORF">ARC20_11030</name>
</gene>